<reference evidence="3 4" key="1">
    <citation type="journal article" date="2012" name="Stand. Genomic Sci.">
        <title>Complete genome sequence of the melanogenic marine bacterium Marinomonas mediterranea type strain (MMB-1(T)).</title>
        <authorList>
            <person name="Lucas-Elio P."/>
            <person name="Goodwin L."/>
            <person name="Woyke T."/>
            <person name="Pitluck S."/>
            <person name="Nolan M."/>
            <person name="Kyrpides N.C."/>
            <person name="Detter J.C."/>
            <person name="Copeland A."/>
            <person name="Teshima H."/>
            <person name="Bruce D."/>
            <person name="Detter C."/>
            <person name="Tapia R."/>
            <person name="Han S."/>
            <person name="Land M.L."/>
            <person name="Ivanova N."/>
            <person name="Mikhailova N."/>
            <person name="Johnston A.W."/>
            <person name="Sanchez-Amat A."/>
        </authorList>
    </citation>
    <scope>NUCLEOTIDE SEQUENCE [LARGE SCALE GENOMIC DNA]</scope>
    <source>
        <strain evidence="4">ATCC 700492 / JCM 21426 / NBRC 103028 / MMB-1</strain>
    </source>
</reference>
<dbReference type="EMBL" id="CP002583">
    <property type="protein sequence ID" value="ADZ93278.1"/>
    <property type="molecule type" value="Genomic_DNA"/>
</dbReference>
<protein>
    <submittedName>
        <fullName evidence="3">Glutathione S-transferase domain</fullName>
    </submittedName>
</protein>
<dbReference type="PANTHER" id="PTHR43968">
    <property type="match status" value="1"/>
</dbReference>
<dbReference type="Proteomes" id="UP000001062">
    <property type="component" value="Chromosome"/>
</dbReference>
<accession>F2K064</accession>
<dbReference type="InterPro" id="IPR036282">
    <property type="entry name" value="Glutathione-S-Trfase_C_sf"/>
</dbReference>
<dbReference type="RefSeq" id="WP_013663180.1">
    <property type="nucleotide sequence ID" value="NC_015276.1"/>
</dbReference>
<dbReference type="STRING" id="717774.Marme_4075"/>
<dbReference type="PROSITE" id="PS50404">
    <property type="entry name" value="GST_NTER"/>
    <property type="match status" value="1"/>
</dbReference>
<dbReference type="PROSITE" id="PS50405">
    <property type="entry name" value="GST_CTER"/>
    <property type="match status" value="1"/>
</dbReference>
<dbReference type="PATRIC" id="fig|717774.3.peg.4210"/>
<dbReference type="SFLD" id="SFLDG00358">
    <property type="entry name" value="Main_(cytGST)"/>
    <property type="match status" value="1"/>
</dbReference>
<evidence type="ECO:0000313" key="3">
    <source>
        <dbReference type="EMBL" id="ADZ93278.1"/>
    </source>
</evidence>
<dbReference type="InterPro" id="IPR050983">
    <property type="entry name" value="GST_Omega/HSP26"/>
</dbReference>
<dbReference type="InterPro" id="IPR010987">
    <property type="entry name" value="Glutathione-S-Trfase_C-like"/>
</dbReference>
<dbReference type="InterPro" id="IPR004046">
    <property type="entry name" value="GST_C"/>
</dbReference>
<dbReference type="SFLD" id="SFLDS00019">
    <property type="entry name" value="Glutathione_Transferase_(cytos"/>
    <property type="match status" value="1"/>
</dbReference>
<organism evidence="3 4">
    <name type="scientific">Marinomonas mediterranea (strain ATCC 700492 / JCM 21426 / NBRC 103028 / MMB-1)</name>
    <dbReference type="NCBI Taxonomy" id="717774"/>
    <lineage>
        <taxon>Bacteria</taxon>
        <taxon>Pseudomonadati</taxon>
        <taxon>Pseudomonadota</taxon>
        <taxon>Gammaproteobacteria</taxon>
        <taxon>Oceanospirillales</taxon>
        <taxon>Oceanospirillaceae</taxon>
        <taxon>Marinomonas</taxon>
    </lineage>
</organism>
<dbReference type="CDD" id="cd00299">
    <property type="entry name" value="GST_C_family"/>
    <property type="match status" value="1"/>
</dbReference>
<gene>
    <name evidence="3" type="ordered locus">Marme_4075</name>
</gene>
<proteinExistence type="predicted"/>
<dbReference type="InterPro" id="IPR040079">
    <property type="entry name" value="Glutathione_S-Trfase"/>
</dbReference>
<dbReference type="HOGENOM" id="CLU_011226_9_3_6"/>
<dbReference type="Pfam" id="PF00043">
    <property type="entry name" value="GST_C"/>
    <property type="match status" value="1"/>
</dbReference>
<dbReference type="InterPro" id="IPR004045">
    <property type="entry name" value="Glutathione_S-Trfase_N"/>
</dbReference>
<feature type="domain" description="GST C-terminal" evidence="2">
    <location>
        <begin position="85"/>
        <end position="208"/>
    </location>
</feature>
<feature type="domain" description="GST N-terminal" evidence="1">
    <location>
        <begin position="3"/>
        <end position="81"/>
    </location>
</feature>
<evidence type="ECO:0000259" key="1">
    <source>
        <dbReference type="PROSITE" id="PS50404"/>
    </source>
</evidence>
<dbReference type="KEGG" id="mme:Marme_4075"/>
<dbReference type="Pfam" id="PF13409">
    <property type="entry name" value="GST_N_2"/>
    <property type="match status" value="1"/>
</dbReference>
<name>F2K064_MARM1</name>
<evidence type="ECO:0000259" key="2">
    <source>
        <dbReference type="PROSITE" id="PS50405"/>
    </source>
</evidence>
<sequence>MIQDIELISFKLCPFVQRTVIIAKEKGIELKVTYIDLANKPDWFKALSPLGKVPVLRVGDQVIFESNVIMDYFDEVTPGFLRPSNSLTNAVNKSWMEFANGLVMDQFHYLLSSSEVELKQNRQKYRQGLERLSQSIDKQPYFNGDDFCLVDAAFTPLFERQRILTQISGENPMEGFSNILLWGETLMARPSVKASLVDDFENLFIGRFSSMGGLLFKGPQQ</sequence>
<dbReference type="CDD" id="cd00570">
    <property type="entry name" value="GST_N_family"/>
    <property type="match status" value="1"/>
</dbReference>
<dbReference type="SUPFAM" id="SSF47616">
    <property type="entry name" value="GST C-terminal domain-like"/>
    <property type="match status" value="1"/>
</dbReference>
<keyword evidence="3" id="KW-0808">Transferase</keyword>
<keyword evidence="4" id="KW-1185">Reference proteome</keyword>
<dbReference type="eggNOG" id="COG0625">
    <property type="taxonomic scope" value="Bacteria"/>
</dbReference>
<dbReference type="GO" id="GO:0005737">
    <property type="term" value="C:cytoplasm"/>
    <property type="evidence" value="ECO:0007669"/>
    <property type="project" value="TreeGrafter"/>
</dbReference>
<dbReference type="InterPro" id="IPR036249">
    <property type="entry name" value="Thioredoxin-like_sf"/>
</dbReference>
<dbReference type="AlphaFoldDB" id="F2K064"/>
<dbReference type="GO" id="GO:0016740">
    <property type="term" value="F:transferase activity"/>
    <property type="evidence" value="ECO:0007669"/>
    <property type="project" value="UniProtKB-KW"/>
</dbReference>
<dbReference type="OrthoDB" id="9782992at2"/>
<dbReference type="SUPFAM" id="SSF52833">
    <property type="entry name" value="Thioredoxin-like"/>
    <property type="match status" value="1"/>
</dbReference>
<evidence type="ECO:0000313" key="4">
    <source>
        <dbReference type="Proteomes" id="UP000001062"/>
    </source>
</evidence>
<dbReference type="PANTHER" id="PTHR43968:SF6">
    <property type="entry name" value="GLUTATHIONE S-TRANSFERASE OMEGA"/>
    <property type="match status" value="1"/>
</dbReference>
<dbReference type="Gene3D" id="1.20.1050.10">
    <property type="match status" value="1"/>
</dbReference>
<dbReference type="Gene3D" id="3.40.30.10">
    <property type="entry name" value="Glutaredoxin"/>
    <property type="match status" value="1"/>
</dbReference>